<feature type="compositionally biased region" description="Basic and acidic residues" evidence="1">
    <location>
        <begin position="118"/>
        <end position="130"/>
    </location>
</feature>
<name>A0ABR1DR47_NECAM</name>
<feature type="compositionally biased region" description="Basic and acidic residues" evidence="1">
    <location>
        <begin position="70"/>
        <end position="80"/>
    </location>
</feature>
<feature type="region of interest" description="Disordered" evidence="1">
    <location>
        <begin position="43"/>
        <end position="260"/>
    </location>
</feature>
<feature type="compositionally biased region" description="Basic and acidic residues" evidence="1">
    <location>
        <begin position="212"/>
        <end position="223"/>
    </location>
</feature>
<feature type="compositionally biased region" description="Basic and acidic residues" evidence="1">
    <location>
        <begin position="139"/>
        <end position="169"/>
    </location>
</feature>
<proteinExistence type="predicted"/>
<feature type="compositionally biased region" description="Basic and acidic residues" evidence="1">
    <location>
        <begin position="507"/>
        <end position="517"/>
    </location>
</feature>
<reference evidence="2 3" key="1">
    <citation type="submission" date="2023-08" db="EMBL/GenBank/DDBJ databases">
        <title>A Necator americanus chromosomal reference genome.</title>
        <authorList>
            <person name="Ilik V."/>
            <person name="Petrzelkova K.J."/>
            <person name="Pardy F."/>
            <person name="Fuh T."/>
            <person name="Niatou-Singa F.S."/>
            <person name="Gouil Q."/>
            <person name="Baker L."/>
            <person name="Ritchie M.E."/>
            <person name="Jex A.R."/>
            <person name="Gazzola D."/>
            <person name="Li H."/>
            <person name="Toshio Fujiwara R."/>
            <person name="Zhan B."/>
            <person name="Aroian R.V."/>
            <person name="Pafco B."/>
            <person name="Schwarz E.M."/>
        </authorList>
    </citation>
    <scope>NUCLEOTIDE SEQUENCE [LARGE SCALE GENOMIC DNA]</scope>
    <source>
        <strain evidence="2 3">Aroian</strain>
        <tissue evidence="2">Whole animal</tissue>
    </source>
</reference>
<feature type="compositionally biased region" description="Basic and acidic residues" evidence="1">
    <location>
        <begin position="450"/>
        <end position="474"/>
    </location>
</feature>
<feature type="compositionally biased region" description="Basic and acidic residues" evidence="1">
    <location>
        <begin position="529"/>
        <end position="585"/>
    </location>
</feature>
<evidence type="ECO:0000313" key="3">
    <source>
        <dbReference type="Proteomes" id="UP001303046"/>
    </source>
</evidence>
<comment type="caution">
    <text evidence="2">The sequence shown here is derived from an EMBL/GenBank/DDBJ whole genome shotgun (WGS) entry which is preliminary data.</text>
</comment>
<sequence length="715" mass="78117">MGALLSLFNEEVKTDDKKTATDEAESKISAERVWSGEIIQPISPIPPNELSPAALIEPTFAKPSEPAPTKLEKSDIEKPSPEIQSAPAVMQTPLGPEKALVEKATIPEAKPSLKKRTPPIEKRPTEEKKATSRKKTPPVKKEPPPVKLHIKEETPPSEKESLAKEDQPPRKKTLPEGSEVRKEKPAPAVVIVAPEKKPSPVTASAQLIPPAKHHDVKVEKIEKPSSTSTSQVKKETEKVVEKTEVSAQPQPSRSPSKVVVVVKEEKKEVIETVTRTEAPQVLAVTTLPEPTPPIKATPLKHPPCPERKVDKTQEPLEPESEAATQPTLPLEARPIKPRESGLEKTQEHSAEKIAYTIPLSAPKPVMKAPGAPPAPPSTAQIGVPTAPQLAPAQAKAHPPVVVKPPPLLSKPDVKLPKTTEKKAAPTSLYKRAPPPEKKSSAEKIATPTKKSSDEKLHTAEKKSSTSSPDRKGSADRIITPGKKSAEKIPQRRKSAERVAPPGRRTSRRDTKSGEKIKPLSAMPSALPMSKERKEKSLIKPVVEPKKEKSLMKPVAEPKKERSLMKPVVEPKKERSLMKGVMDPKKNANVKRTGSKIEKLTQSSSSQDTRKSSQSTQPSAERTGSSGSKPKKRTSIMLNPVEPKKTKSAEKIKGKLKICRNVSNVFGNNRLLSFSAHLLSIVVIRFSTKSRKKRRLVSIYILCVSRSPPNSLIKRQ</sequence>
<evidence type="ECO:0000256" key="1">
    <source>
        <dbReference type="SAM" id="MobiDB-lite"/>
    </source>
</evidence>
<feature type="compositionally biased region" description="Polar residues" evidence="1">
    <location>
        <begin position="617"/>
        <end position="627"/>
    </location>
</feature>
<gene>
    <name evidence="2" type="primary">Necator_chrIV.g16968</name>
    <name evidence="2" type="ORF">RB195_003670</name>
</gene>
<feature type="compositionally biased region" description="Basic and acidic residues" evidence="1">
    <location>
        <begin position="303"/>
        <end position="314"/>
    </location>
</feature>
<feature type="compositionally biased region" description="Polar residues" evidence="1">
    <location>
        <begin position="246"/>
        <end position="255"/>
    </location>
</feature>
<feature type="compositionally biased region" description="Basic and acidic residues" evidence="1">
    <location>
        <begin position="411"/>
        <end position="423"/>
    </location>
</feature>
<feature type="compositionally biased region" description="Low complexity" evidence="1">
    <location>
        <begin position="600"/>
        <end position="616"/>
    </location>
</feature>
<feature type="compositionally biased region" description="Basic and acidic residues" evidence="1">
    <location>
        <begin position="483"/>
        <end position="496"/>
    </location>
</feature>
<dbReference type="EMBL" id="JAVFWL010000004">
    <property type="protein sequence ID" value="KAK6752386.1"/>
    <property type="molecule type" value="Genomic_DNA"/>
</dbReference>
<feature type="region of interest" description="Disordered" evidence="1">
    <location>
        <begin position="281"/>
        <end position="647"/>
    </location>
</feature>
<keyword evidence="3" id="KW-1185">Reference proteome</keyword>
<feature type="compositionally biased region" description="Basic and acidic residues" evidence="1">
    <location>
        <begin position="232"/>
        <end position="244"/>
    </location>
</feature>
<feature type="compositionally biased region" description="Low complexity" evidence="1">
    <location>
        <begin position="390"/>
        <end position="400"/>
    </location>
</feature>
<protein>
    <submittedName>
        <fullName evidence="2">Uncharacterized protein</fullName>
    </submittedName>
</protein>
<evidence type="ECO:0000313" key="2">
    <source>
        <dbReference type="EMBL" id="KAK6752386.1"/>
    </source>
</evidence>
<dbReference type="Proteomes" id="UP001303046">
    <property type="component" value="Unassembled WGS sequence"/>
</dbReference>
<accession>A0ABR1DR47</accession>
<organism evidence="2 3">
    <name type="scientific">Necator americanus</name>
    <name type="common">Human hookworm</name>
    <dbReference type="NCBI Taxonomy" id="51031"/>
    <lineage>
        <taxon>Eukaryota</taxon>
        <taxon>Metazoa</taxon>
        <taxon>Ecdysozoa</taxon>
        <taxon>Nematoda</taxon>
        <taxon>Chromadorea</taxon>
        <taxon>Rhabditida</taxon>
        <taxon>Rhabditina</taxon>
        <taxon>Rhabditomorpha</taxon>
        <taxon>Strongyloidea</taxon>
        <taxon>Ancylostomatidae</taxon>
        <taxon>Bunostominae</taxon>
        <taxon>Necator</taxon>
    </lineage>
</organism>
<feature type="compositionally biased region" description="Basic and acidic residues" evidence="1">
    <location>
        <begin position="333"/>
        <end position="351"/>
    </location>
</feature>